<dbReference type="Pfam" id="PF13439">
    <property type="entry name" value="Glyco_transf_4"/>
    <property type="match status" value="1"/>
</dbReference>
<name>A0A6N3DWJ9_9FIRM</name>
<gene>
    <name evidence="4" type="primary">tagE_2</name>
    <name evidence="4" type="ORF">RTLFYP15_02037</name>
</gene>
<dbReference type="InterPro" id="IPR028098">
    <property type="entry name" value="Glyco_trans_4-like_N"/>
</dbReference>
<organism evidence="4">
    <name type="scientific">[Ruminococcus] torques</name>
    <dbReference type="NCBI Taxonomy" id="33039"/>
    <lineage>
        <taxon>Bacteria</taxon>
        <taxon>Bacillati</taxon>
        <taxon>Bacillota</taxon>
        <taxon>Clostridia</taxon>
        <taxon>Lachnospirales</taxon>
        <taxon>Lachnospiraceae</taxon>
        <taxon>Mediterraneibacter</taxon>
    </lineage>
</organism>
<evidence type="ECO:0000256" key="1">
    <source>
        <dbReference type="SAM" id="Phobius"/>
    </source>
</evidence>
<keyword evidence="1" id="KW-0812">Transmembrane</keyword>
<dbReference type="InterPro" id="IPR001296">
    <property type="entry name" value="Glyco_trans_1"/>
</dbReference>
<accession>A0A6N3DWJ9</accession>
<keyword evidence="4" id="KW-0328">Glycosyltransferase</keyword>
<feature type="transmembrane region" description="Helical" evidence="1">
    <location>
        <begin position="89"/>
        <end position="107"/>
    </location>
</feature>
<evidence type="ECO:0000259" key="3">
    <source>
        <dbReference type="Pfam" id="PF13439"/>
    </source>
</evidence>
<evidence type="ECO:0000259" key="2">
    <source>
        <dbReference type="Pfam" id="PF00534"/>
    </source>
</evidence>
<feature type="domain" description="Glycosyl transferase family 1" evidence="2">
    <location>
        <begin position="181"/>
        <end position="339"/>
    </location>
</feature>
<dbReference type="Pfam" id="PF00534">
    <property type="entry name" value="Glycos_transf_1"/>
    <property type="match status" value="1"/>
</dbReference>
<feature type="domain" description="Glycosyltransferase subfamily 4-like N-terminal" evidence="3">
    <location>
        <begin position="16"/>
        <end position="174"/>
    </location>
</feature>
<keyword evidence="1" id="KW-0472">Membrane</keyword>
<dbReference type="GO" id="GO:0047265">
    <property type="term" value="F:poly(glycerol-phosphate) alpha-glucosyltransferase activity"/>
    <property type="evidence" value="ECO:0007669"/>
    <property type="project" value="UniProtKB-EC"/>
</dbReference>
<dbReference type="EC" id="2.4.1.52" evidence="4"/>
<dbReference type="SUPFAM" id="SSF53756">
    <property type="entry name" value="UDP-Glycosyltransferase/glycogen phosphorylase"/>
    <property type="match status" value="1"/>
</dbReference>
<dbReference type="PANTHER" id="PTHR12526:SF630">
    <property type="entry name" value="GLYCOSYLTRANSFERASE"/>
    <property type="match status" value="1"/>
</dbReference>
<dbReference type="PANTHER" id="PTHR12526">
    <property type="entry name" value="GLYCOSYLTRANSFERASE"/>
    <property type="match status" value="1"/>
</dbReference>
<proteinExistence type="predicted"/>
<evidence type="ECO:0000313" key="4">
    <source>
        <dbReference type="EMBL" id="VYU30901.1"/>
    </source>
</evidence>
<protein>
    <submittedName>
        <fullName evidence="4">Putative poly(Glycerol-phosphate) alpha-glucosyltransferase</fullName>
        <ecNumber evidence="4">2.4.1.52</ecNumber>
    </submittedName>
</protein>
<sequence>MKKRICFIDFDMTIKGGAETVAYELAETLKINYEVFVLGIRSVNIEPAFLFDDKINYNSLHIEETRFRSVLLAAWKEIVRYIKKNRIDIVFSVGTAAAFVTVPQMLFCRRTRFIFCDHGALVNELNDKEITMMRRLASLFADKTIVLTERTKKDYINLFHLKKKKVECIPNWISARFLENASNYDVNSKRILSIGRFGKEKGYDLLLKVAENVFEKYPEWKWDIYGEGETFKEISEAIEKLNLKKNIILHGNVADTTLIYGKHALLVLPSYREGLPLVLLEAKANHLPCISFDVNTGPAEIIRDNINGYLIKPYDVDQMAQAICRLIENPNLREKFSEKSSLDIEKFDKKAILKKWVRLIEEK</sequence>
<keyword evidence="4" id="KW-0808">Transferase</keyword>
<dbReference type="RefSeq" id="WP_423248743.1">
    <property type="nucleotide sequence ID" value="NZ_CACRUQ010000018.1"/>
</dbReference>
<dbReference type="EMBL" id="CACRUQ010000018">
    <property type="protein sequence ID" value="VYU30901.1"/>
    <property type="molecule type" value="Genomic_DNA"/>
</dbReference>
<dbReference type="CDD" id="cd03820">
    <property type="entry name" value="GT4_AmsD-like"/>
    <property type="match status" value="1"/>
</dbReference>
<keyword evidence="1" id="KW-1133">Transmembrane helix</keyword>
<reference evidence="4" key="1">
    <citation type="submission" date="2019-11" db="EMBL/GenBank/DDBJ databases">
        <authorList>
            <person name="Feng L."/>
        </authorList>
    </citation>
    <scope>NUCLEOTIDE SEQUENCE</scope>
    <source>
        <strain evidence="4">RtorquesLFYP15</strain>
    </source>
</reference>
<dbReference type="AlphaFoldDB" id="A0A6N3DWJ9"/>
<dbReference type="Gene3D" id="3.40.50.2000">
    <property type="entry name" value="Glycogen Phosphorylase B"/>
    <property type="match status" value="2"/>
</dbReference>